<dbReference type="VEuPathDB" id="PiroplasmaDB:BOVATA_035600"/>
<dbReference type="SUPFAM" id="SSF47027">
    <property type="entry name" value="Acyl-CoA binding protein"/>
    <property type="match status" value="1"/>
</dbReference>
<name>A0A2H6KGG2_9APIC</name>
<evidence type="ECO:0000256" key="5">
    <source>
        <dbReference type="ARBA" id="ARBA00023274"/>
    </source>
</evidence>
<dbReference type="EMBL" id="BDSA01000004">
    <property type="protein sequence ID" value="GBE62067.1"/>
    <property type="molecule type" value="Genomic_DNA"/>
</dbReference>
<evidence type="ECO:0000256" key="1">
    <source>
        <dbReference type="ARBA" id="ARBA00005567"/>
    </source>
</evidence>
<feature type="domain" description="ACB" evidence="7">
    <location>
        <begin position="111"/>
        <end position="191"/>
    </location>
</feature>
<keyword evidence="6" id="KW-0732">Signal</keyword>
<dbReference type="Gene3D" id="1.20.80.10">
    <property type="match status" value="1"/>
</dbReference>
<dbReference type="Pfam" id="PF00887">
    <property type="entry name" value="ACBP"/>
    <property type="match status" value="1"/>
</dbReference>
<dbReference type="OrthoDB" id="346910at2759"/>
<dbReference type="GeneID" id="39875837"/>
<dbReference type="InterPro" id="IPR035984">
    <property type="entry name" value="Acyl-CoA-binding_sf"/>
</dbReference>
<keyword evidence="4" id="KW-0446">Lipid-binding</keyword>
<dbReference type="GO" id="GO:1990904">
    <property type="term" value="C:ribonucleoprotein complex"/>
    <property type="evidence" value="ECO:0007669"/>
    <property type="project" value="UniProtKB-KW"/>
</dbReference>
<keyword evidence="3 8" id="KW-0689">Ribosomal protein</keyword>
<proteinExistence type="inferred from homology"/>
<dbReference type="GO" id="GO:0006631">
    <property type="term" value="P:fatty acid metabolic process"/>
    <property type="evidence" value="ECO:0007669"/>
    <property type="project" value="TreeGrafter"/>
</dbReference>
<dbReference type="HAMAP" id="MF_00294">
    <property type="entry name" value="Ribosomal_bL33"/>
    <property type="match status" value="1"/>
</dbReference>
<dbReference type="Pfam" id="PF00471">
    <property type="entry name" value="Ribosomal_L33"/>
    <property type="match status" value="1"/>
</dbReference>
<dbReference type="GO" id="GO:0006412">
    <property type="term" value="P:translation"/>
    <property type="evidence" value="ECO:0007669"/>
    <property type="project" value="InterPro"/>
</dbReference>
<feature type="signal peptide" evidence="6">
    <location>
        <begin position="1"/>
        <end position="24"/>
    </location>
</feature>
<dbReference type="NCBIfam" id="NF001860">
    <property type="entry name" value="PRK00595.1"/>
    <property type="match status" value="1"/>
</dbReference>
<dbReference type="PANTHER" id="PTHR23310">
    <property type="entry name" value="ACYL-COA-BINDING PROTEIN, ACBP"/>
    <property type="match status" value="1"/>
</dbReference>
<evidence type="ECO:0000259" key="7">
    <source>
        <dbReference type="PROSITE" id="PS51228"/>
    </source>
</evidence>
<dbReference type="NCBIfam" id="NF001764">
    <property type="entry name" value="PRK00504.1"/>
    <property type="match status" value="1"/>
</dbReference>
<dbReference type="GO" id="GO:0005840">
    <property type="term" value="C:ribosome"/>
    <property type="evidence" value="ECO:0007669"/>
    <property type="project" value="UniProtKB-KW"/>
</dbReference>
<dbReference type="InterPro" id="IPR000582">
    <property type="entry name" value="Acyl-CoA-binding_protein"/>
</dbReference>
<dbReference type="InterPro" id="IPR038584">
    <property type="entry name" value="Ribosomal_bL33_sf"/>
</dbReference>
<evidence type="ECO:0000313" key="8">
    <source>
        <dbReference type="EMBL" id="GBE62067.1"/>
    </source>
</evidence>
<dbReference type="GO" id="GO:0005737">
    <property type="term" value="C:cytoplasm"/>
    <property type="evidence" value="ECO:0007669"/>
    <property type="project" value="UniProtKB-ARBA"/>
</dbReference>
<dbReference type="GO" id="GO:0003735">
    <property type="term" value="F:structural constituent of ribosome"/>
    <property type="evidence" value="ECO:0007669"/>
    <property type="project" value="InterPro"/>
</dbReference>
<evidence type="ECO:0000313" key="9">
    <source>
        <dbReference type="Proteomes" id="UP000236319"/>
    </source>
</evidence>
<dbReference type="RefSeq" id="XP_028868310.1">
    <property type="nucleotide sequence ID" value="XM_029012477.1"/>
</dbReference>
<dbReference type="Proteomes" id="UP000236319">
    <property type="component" value="Unassembled WGS sequence"/>
</dbReference>
<dbReference type="AlphaFoldDB" id="A0A2H6KGG2"/>
<dbReference type="PANTHER" id="PTHR23310:SF62">
    <property type="entry name" value="ACYL-COA BINDING PROTEIN 1, ISOFORM A"/>
    <property type="match status" value="1"/>
</dbReference>
<comment type="caution">
    <text evidence="8">The sequence shown here is derived from an EMBL/GenBank/DDBJ whole genome shotgun (WGS) entry which is preliminary data.</text>
</comment>
<comment type="similarity">
    <text evidence="2">Belongs to the bacterial ribosomal protein bL33 family.</text>
</comment>
<evidence type="ECO:0000256" key="6">
    <source>
        <dbReference type="SAM" id="SignalP"/>
    </source>
</evidence>
<dbReference type="InterPro" id="IPR011332">
    <property type="entry name" value="Ribosomal_zn-bd"/>
</dbReference>
<evidence type="ECO:0000256" key="3">
    <source>
        <dbReference type="ARBA" id="ARBA00022980"/>
    </source>
</evidence>
<dbReference type="SUPFAM" id="SSF57829">
    <property type="entry name" value="Zn-binding ribosomal proteins"/>
    <property type="match status" value="1"/>
</dbReference>
<feature type="chain" id="PRO_5014122019" evidence="6">
    <location>
        <begin position="25"/>
        <end position="191"/>
    </location>
</feature>
<organism evidence="8 9">
    <name type="scientific">Babesia ovata</name>
    <dbReference type="NCBI Taxonomy" id="189622"/>
    <lineage>
        <taxon>Eukaryota</taxon>
        <taxon>Sar</taxon>
        <taxon>Alveolata</taxon>
        <taxon>Apicomplexa</taxon>
        <taxon>Aconoidasida</taxon>
        <taxon>Piroplasmida</taxon>
        <taxon>Babesiidae</taxon>
        <taxon>Babesia</taxon>
    </lineage>
</organism>
<evidence type="ECO:0000256" key="2">
    <source>
        <dbReference type="ARBA" id="ARBA00007596"/>
    </source>
</evidence>
<dbReference type="PROSITE" id="PS51228">
    <property type="entry name" value="ACB_2"/>
    <property type="match status" value="1"/>
</dbReference>
<reference evidence="8 9" key="1">
    <citation type="journal article" date="2017" name="BMC Genomics">
        <title>Whole-genome assembly of Babesia ovata and comparative genomics between closely related pathogens.</title>
        <authorList>
            <person name="Yamagishi J."/>
            <person name="Asada M."/>
            <person name="Hakimi H."/>
            <person name="Tanaka T.Q."/>
            <person name="Sugimoto C."/>
            <person name="Kawazu S."/>
        </authorList>
    </citation>
    <scope>NUCLEOTIDE SEQUENCE [LARGE SCALE GENOMIC DNA]</scope>
    <source>
        <strain evidence="8 9">Miyake</strain>
    </source>
</reference>
<dbReference type="InterPro" id="IPR001705">
    <property type="entry name" value="Ribosomal_bL33"/>
</dbReference>
<protein>
    <submittedName>
        <fullName evidence="8">50S ribosomal protein L33</fullName>
    </submittedName>
</protein>
<dbReference type="InterPro" id="IPR014352">
    <property type="entry name" value="FERM/acyl-CoA-bd_prot_sf"/>
</dbReference>
<gene>
    <name evidence="8" type="ORF">BOVATA_035600</name>
</gene>
<dbReference type="GO" id="GO:0000062">
    <property type="term" value="F:fatty-acyl-CoA binding"/>
    <property type="evidence" value="ECO:0007669"/>
    <property type="project" value="InterPro"/>
</dbReference>
<keyword evidence="5" id="KW-0687">Ribonucleoprotein</keyword>
<keyword evidence="9" id="KW-1185">Reference proteome</keyword>
<dbReference type="Gene3D" id="2.20.28.120">
    <property type="entry name" value="Ribosomal protein L33"/>
    <property type="match status" value="1"/>
</dbReference>
<accession>A0A2H6KGG2</accession>
<dbReference type="NCBIfam" id="TIGR01023">
    <property type="entry name" value="rpmG_bact"/>
    <property type="match status" value="1"/>
</dbReference>
<sequence>MGVSGYLFACIYIVLLAAISSATCFHPPSSGARYTVHDCPSTWFELCAKRRKSARVLITLECTEARKLGLQPSRYYTSKNKANTPERLELMKYNKYLRRHTLHKEIRRKGTGNDVGRSIRRRREIHGDKLAFYKYFKQATVGDCNISKPGFLQLQQKYKWEAWDSVRGMTQDAAKEAYIMLLDKLCPSWRN</sequence>
<comment type="similarity">
    <text evidence="1">Belongs to the ACBP family.</text>
</comment>
<evidence type="ECO:0000256" key="4">
    <source>
        <dbReference type="ARBA" id="ARBA00023121"/>
    </source>
</evidence>
<dbReference type="PRINTS" id="PR00689">
    <property type="entry name" value="ACOABINDINGP"/>
</dbReference>